<dbReference type="PRINTS" id="PR00660">
    <property type="entry name" value="ERLUMENR"/>
</dbReference>
<evidence type="ECO:0000256" key="8">
    <source>
        <dbReference type="ARBA" id="ARBA00022989"/>
    </source>
</evidence>
<dbReference type="Proteomes" id="UP000815325">
    <property type="component" value="Unassembled WGS sequence"/>
</dbReference>
<keyword evidence="3" id="KW-0813">Transport</keyword>
<dbReference type="Pfam" id="PF00810">
    <property type="entry name" value="ER_lumen_recept"/>
    <property type="match status" value="1"/>
</dbReference>
<evidence type="ECO:0000256" key="11">
    <source>
        <dbReference type="SAM" id="Phobius"/>
    </source>
</evidence>
<feature type="transmembrane region" description="Helical" evidence="11">
    <location>
        <begin position="117"/>
        <end position="139"/>
    </location>
</feature>
<evidence type="ECO:0000256" key="6">
    <source>
        <dbReference type="ARBA" id="ARBA00022892"/>
    </source>
</evidence>
<protein>
    <submittedName>
        <fullName evidence="12">ER lumen protein retaining receptor-domain-containing protein</fullName>
    </submittedName>
</protein>
<evidence type="ECO:0000256" key="5">
    <source>
        <dbReference type="ARBA" id="ARBA00022824"/>
    </source>
</evidence>
<comment type="similarity">
    <text evidence="2">Belongs to the ERD2 family.</text>
</comment>
<evidence type="ECO:0000256" key="2">
    <source>
        <dbReference type="ARBA" id="ARBA00010120"/>
    </source>
</evidence>
<reference evidence="12" key="1">
    <citation type="submission" date="2017-08" db="EMBL/GenBank/DDBJ databases">
        <authorList>
            <person name="Polle J.E."/>
            <person name="Barry K."/>
            <person name="Cushman J."/>
            <person name="Schmutz J."/>
            <person name="Tran D."/>
            <person name="Hathwaick L.T."/>
            <person name="Yim W.C."/>
            <person name="Jenkins J."/>
            <person name="Mckie-Krisberg Z.M."/>
            <person name="Prochnik S."/>
            <person name="Lindquist E."/>
            <person name="Dockter R.B."/>
            <person name="Adam C."/>
            <person name="Molina H."/>
            <person name="Bunkerborg J."/>
            <person name="Jin E."/>
            <person name="Buchheim M."/>
            <person name="Magnuson J."/>
        </authorList>
    </citation>
    <scope>NUCLEOTIDE SEQUENCE</scope>
    <source>
        <strain evidence="12">CCAP 19/18</strain>
    </source>
</reference>
<feature type="transmembrane region" description="Helical" evidence="11">
    <location>
        <begin position="176"/>
        <end position="199"/>
    </location>
</feature>
<feature type="transmembrane region" description="Helical" evidence="11">
    <location>
        <begin position="55"/>
        <end position="75"/>
    </location>
</feature>
<gene>
    <name evidence="12" type="ORF">DUNSADRAFT_9329</name>
</gene>
<evidence type="ECO:0000313" key="13">
    <source>
        <dbReference type="Proteomes" id="UP000815325"/>
    </source>
</evidence>
<proteinExistence type="inferred from homology"/>
<keyword evidence="4 11" id="KW-0812">Transmembrane</keyword>
<keyword evidence="9 11" id="KW-0472">Membrane</keyword>
<feature type="non-terminal residue" evidence="12">
    <location>
        <position position="232"/>
    </location>
</feature>
<comment type="subcellular location">
    <subcellularLocation>
        <location evidence="1">Endoplasmic reticulum membrane</location>
        <topology evidence="1">Multi-pass membrane protein</topology>
    </subcellularLocation>
</comment>
<keyword evidence="7" id="KW-0653">Protein transport</keyword>
<evidence type="ECO:0000313" key="12">
    <source>
        <dbReference type="EMBL" id="KAF5842070.1"/>
    </source>
</evidence>
<keyword evidence="5" id="KW-0256">Endoplasmic reticulum</keyword>
<sequence>MNIFRLCGDMAHLSSIMLLLLKIHGMQSCQGISLKTQELYALVFFTRYLDLFTNYVSLYNTLMKLVFLIATFSIVYRMRYDKVIKVTYERESDSFPRHVSLVVPCLLLAVINHNYGLLMILWAFSIFLEAVAALPQLILLQQTRKIDKITANYVVLLGSYRAFYILNWIYRYFTEPIWIPAFVWVSGLVQTGIYCVFFWNCRHSSVKVKEKSSCSDPRVSCNRGCQRGSSAS</sequence>
<evidence type="ECO:0000256" key="7">
    <source>
        <dbReference type="ARBA" id="ARBA00022927"/>
    </source>
</evidence>
<feature type="transmembrane region" description="Helical" evidence="11">
    <location>
        <begin position="151"/>
        <end position="170"/>
    </location>
</feature>
<dbReference type="PROSITE" id="PS00951">
    <property type="entry name" value="ER_LUMEN_RECEPTOR_1"/>
    <property type="match status" value="1"/>
</dbReference>
<evidence type="ECO:0000256" key="4">
    <source>
        <dbReference type="ARBA" id="ARBA00022692"/>
    </source>
</evidence>
<dbReference type="PANTHER" id="PTHR10585">
    <property type="entry name" value="ER LUMEN PROTEIN RETAINING RECEPTOR"/>
    <property type="match status" value="1"/>
</dbReference>
<organism evidence="12 13">
    <name type="scientific">Dunaliella salina</name>
    <name type="common">Green alga</name>
    <name type="synonym">Protococcus salinus</name>
    <dbReference type="NCBI Taxonomy" id="3046"/>
    <lineage>
        <taxon>Eukaryota</taxon>
        <taxon>Viridiplantae</taxon>
        <taxon>Chlorophyta</taxon>
        <taxon>core chlorophytes</taxon>
        <taxon>Chlorophyceae</taxon>
        <taxon>CS clade</taxon>
        <taxon>Chlamydomonadales</taxon>
        <taxon>Dunaliellaceae</taxon>
        <taxon>Dunaliella</taxon>
    </lineage>
</organism>
<comment type="caution">
    <text evidence="12">The sequence shown here is derived from an EMBL/GenBank/DDBJ whole genome shotgun (WGS) entry which is preliminary data.</text>
</comment>
<dbReference type="InterPro" id="IPR000133">
    <property type="entry name" value="ER_ret_rcpt"/>
</dbReference>
<keyword evidence="8 11" id="KW-1133">Transmembrane helix</keyword>
<evidence type="ECO:0000256" key="10">
    <source>
        <dbReference type="ARBA" id="ARBA00023170"/>
    </source>
</evidence>
<evidence type="ECO:0000256" key="3">
    <source>
        <dbReference type="ARBA" id="ARBA00022448"/>
    </source>
</evidence>
<keyword evidence="10 12" id="KW-0675">Receptor</keyword>
<evidence type="ECO:0000256" key="9">
    <source>
        <dbReference type="ARBA" id="ARBA00023136"/>
    </source>
</evidence>
<evidence type="ECO:0000256" key="1">
    <source>
        <dbReference type="ARBA" id="ARBA00004477"/>
    </source>
</evidence>
<name>A0ABQ7H5D9_DUNSA</name>
<accession>A0ABQ7H5D9</accession>
<keyword evidence="13" id="KW-1185">Reference proteome</keyword>
<dbReference type="EMBL" id="MU069469">
    <property type="protein sequence ID" value="KAF5842070.1"/>
    <property type="molecule type" value="Genomic_DNA"/>
</dbReference>
<keyword evidence="6" id="KW-0931">ER-Golgi transport</keyword>